<feature type="region of interest" description="Disordered" evidence="1">
    <location>
        <begin position="1"/>
        <end position="35"/>
    </location>
</feature>
<comment type="caution">
    <text evidence="3">The sequence shown here is derived from an EMBL/GenBank/DDBJ whole genome shotgun (WGS) entry which is preliminary data.</text>
</comment>
<proteinExistence type="predicted"/>
<reference evidence="3 4" key="1">
    <citation type="submission" date="2017-02" db="EMBL/GenBank/DDBJ databases">
        <title>Draft Genome Sequence of Streptomyces tsukubaensis F601, a Producer of the immunosuppressant tacrolimus FK506.</title>
        <authorList>
            <person name="Zong G."/>
            <person name="Zhong C."/>
            <person name="Fu J."/>
            <person name="Qin R."/>
            <person name="Cao G."/>
        </authorList>
    </citation>
    <scope>NUCLEOTIDE SEQUENCE [LARGE SCALE GENOMIC DNA]</scope>
    <source>
        <strain evidence="3 4">F601</strain>
    </source>
</reference>
<evidence type="ECO:0000256" key="2">
    <source>
        <dbReference type="SAM" id="Phobius"/>
    </source>
</evidence>
<evidence type="ECO:0000313" key="4">
    <source>
        <dbReference type="Proteomes" id="UP000190539"/>
    </source>
</evidence>
<keyword evidence="2" id="KW-0812">Transmembrane</keyword>
<sequence>MRPSTGMDAEGRGTRHTMTGRRVPHPRPIRNPEARGRPAGLAEALLAGAFVLAVLMNLTRSVVEPGGVLWGAARVVVAVLFAAGLVWFAGARARRATQARGPLEARQARQPWEARQAREAWQPRQSRETRSGRSHVRPTA</sequence>
<dbReference type="Proteomes" id="UP000190539">
    <property type="component" value="Unassembled WGS sequence"/>
</dbReference>
<dbReference type="AlphaFoldDB" id="A0A1V4A1A9"/>
<feature type="compositionally biased region" description="Basic residues" evidence="1">
    <location>
        <begin position="14"/>
        <end position="28"/>
    </location>
</feature>
<name>A0A1V4A1A9_9ACTN</name>
<keyword evidence="4" id="KW-1185">Reference proteome</keyword>
<feature type="region of interest" description="Disordered" evidence="1">
    <location>
        <begin position="97"/>
        <end position="140"/>
    </location>
</feature>
<feature type="transmembrane region" description="Helical" evidence="2">
    <location>
        <begin position="39"/>
        <end position="56"/>
    </location>
</feature>
<accession>A0A1V4A1A9</accession>
<gene>
    <name evidence="3" type="ORF">B1H18_30000</name>
</gene>
<organism evidence="3 4">
    <name type="scientific">Streptomyces tsukubensis</name>
    <dbReference type="NCBI Taxonomy" id="83656"/>
    <lineage>
        <taxon>Bacteria</taxon>
        <taxon>Bacillati</taxon>
        <taxon>Actinomycetota</taxon>
        <taxon>Actinomycetes</taxon>
        <taxon>Kitasatosporales</taxon>
        <taxon>Streptomycetaceae</taxon>
        <taxon>Streptomyces</taxon>
    </lineage>
</organism>
<evidence type="ECO:0000256" key="1">
    <source>
        <dbReference type="SAM" id="MobiDB-lite"/>
    </source>
</evidence>
<dbReference type="EMBL" id="MVFC01000039">
    <property type="protein sequence ID" value="OON72302.1"/>
    <property type="molecule type" value="Genomic_DNA"/>
</dbReference>
<keyword evidence="2" id="KW-1133">Transmembrane helix</keyword>
<keyword evidence="2" id="KW-0472">Membrane</keyword>
<protein>
    <submittedName>
        <fullName evidence="3">Uncharacterized protein</fullName>
    </submittedName>
</protein>
<feature type="transmembrane region" description="Helical" evidence="2">
    <location>
        <begin position="68"/>
        <end position="90"/>
    </location>
</feature>
<evidence type="ECO:0000313" key="3">
    <source>
        <dbReference type="EMBL" id="OON72302.1"/>
    </source>
</evidence>